<dbReference type="EMBL" id="JAQIOY010000009">
    <property type="protein sequence ID" value="MDA7426435.1"/>
    <property type="molecule type" value="Genomic_DNA"/>
</dbReference>
<evidence type="ECO:0000313" key="7">
    <source>
        <dbReference type="Proteomes" id="UP001210720"/>
    </source>
</evidence>
<dbReference type="Gene3D" id="1.25.20.10">
    <property type="entry name" value="Bacterial muramidases"/>
    <property type="match status" value="1"/>
</dbReference>
<dbReference type="PANTHER" id="PTHR37423:SF2">
    <property type="entry name" value="MEMBRANE-BOUND LYTIC MUREIN TRANSGLYCOSYLASE C"/>
    <property type="match status" value="1"/>
</dbReference>
<evidence type="ECO:0000256" key="4">
    <source>
        <dbReference type="SAM" id="MobiDB-lite"/>
    </source>
</evidence>
<evidence type="ECO:0000256" key="3">
    <source>
        <dbReference type="ARBA" id="ARBA00022729"/>
    </source>
</evidence>
<evidence type="ECO:0000313" key="6">
    <source>
        <dbReference type="EMBL" id="MDA7426435.1"/>
    </source>
</evidence>
<name>A0ABT4XWT9_9RHOB</name>
<gene>
    <name evidence="6" type="ORF">PFY00_17000</name>
</gene>
<dbReference type="InterPro" id="IPR023346">
    <property type="entry name" value="Lysozyme-like_dom_sf"/>
</dbReference>
<dbReference type="RefSeq" id="WP_271433791.1">
    <property type="nucleotide sequence ID" value="NZ_JAQIOY010000009.1"/>
</dbReference>
<keyword evidence="7" id="KW-1185">Reference proteome</keyword>
<protein>
    <submittedName>
        <fullName evidence="6">Lytic transglycosylase domain-containing protein</fullName>
    </submittedName>
</protein>
<proteinExistence type="inferred from homology"/>
<accession>A0ABT4XWT9</accession>
<evidence type="ECO:0000256" key="2">
    <source>
        <dbReference type="ARBA" id="ARBA00009387"/>
    </source>
</evidence>
<dbReference type="Pfam" id="PF01464">
    <property type="entry name" value="SLT"/>
    <property type="match status" value="1"/>
</dbReference>
<dbReference type="Gene3D" id="1.10.530.10">
    <property type="match status" value="1"/>
</dbReference>
<dbReference type="InterPro" id="IPR008258">
    <property type="entry name" value="Transglycosylase_SLT_dom_1"/>
</dbReference>
<feature type="region of interest" description="Disordered" evidence="4">
    <location>
        <begin position="25"/>
        <end position="50"/>
    </location>
</feature>
<dbReference type="InterPro" id="IPR008939">
    <property type="entry name" value="Lytic_TGlycosylase_superhlx_U"/>
</dbReference>
<comment type="similarity">
    <text evidence="2">Belongs to the virb1 family.</text>
</comment>
<organism evidence="6 7">
    <name type="scientific">Thalassococcus lentus</name>
    <dbReference type="NCBI Taxonomy" id="1210524"/>
    <lineage>
        <taxon>Bacteria</taxon>
        <taxon>Pseudomonadati</taxon>
        <taxon>Pseudomonadota</taxon>
        <taxon>Alphaproteobacteria</taxon>
        <taxon>Rhodobacterales</taxon>
        <taxon>Roseobacteraceae</taxon>
        <taxon>Thalassococcus</taxon>
    </lineage>
</organism>
<dbReference type="SUPFAM" id="SSF48435">
    <property type="entry name" value="Bacterial muramidases"/>
    <property type="match status" value="1"/>
</dbReference>
<comment type="caution">
    <text evidence="6">The sequence shown here is derived from an EMBL/GenBank/DDBJ whole genome shotgun (WGS) entry which is preliminary data.</text>
</comment>
<feature type="domain" description="Transglycosylase SLT" evidence="5">
    <location>
        <begin position="528"/>
        <end position="631"/>
    </location>
</feature>
<dbReference type="PANTHER" id="PTHR37423">
    <property type="entry name" value="SOLUBLE LYTIC MUREIN TRANSGLYCOSYLASE-RELATED"/>
    <property type="match status" value="1"/>
</dbReference>
<reference evidence="6 7" key="1">
    <citation type="submission" date="2023-01" db="EMBL/GenBank/DDBJ databases">
        <title>Thalassococcus onchidii sp. nov., isolated from a marine invertebrate from the South China Sea.</title>
        <authorList>
            <person name="Xu S."/>
            <person name="Liu Z."/>
            <person name="Xu Y."/>
        </authorList>
    </citation>
    <scope>NUCLEOTIDE SEQUENCE [LARGE SCALE GENOMIC DNA]</scope>
    <source>
        <strain evidence="6 7">KCTC 32084</strain>
    </source>
</reference>
<dbReference type="SUPFAM" id="SSF53955">
    <property type="entry name" value="Lysozyme-like"/>
    <property type="match status" value="1"/>
</dbReference>
<keyword evidence="3" id="KW-0732">Signal</keyword>
<evidence type="ECO:0000256" key="1">
    <source>
        <dbReference type="ARBA" id="ARBA00007734"/>
    </source>
</evidence>
<dbReference type="CDD" id="cd13401">
    <property type="entry name" value="Slt70-like"/>
    <property type="match status" value="1"/>
</dbReference>
<sequence>MSRLSLSVFAFSLIFGGTLAWSQPKEPAPLRPQARPDTVAQAQAAPPEPQPAAVAETVEVDPNAPGQALARAMASMRAGDWAAARSAARADGQIAVDIILWHALRAGRGDATEVLDFLDRNPDWPGLPYLKEKSEKTVGDLEPEKLLAFFDDTRPKTGAGALALARAHLKQGDEGAAEAEVVLAWRTLALDAEERAAFLEGWATVLKPHHEARLDMALWRGWTVNAGAMLPLVSDDWRRLAEARMGLRNQAAGIDTLIEAVPQTLADHPGLAFERFLWRARKGRVQGAVDLLLERSARFETLGEPWAWARQRRDLARDKMRDGDVLEAYQIASAHFLVDGRDFADLEWLSGYLALRFLDRPDLAIQHFERFKGAVFTPISLGRAGYWLGRAHEALDQKDLAAEHYKMGAQYQTSFYGLLAAERGGFPVDTSLSGQETFEDWRTAEFTKTSVYHAALLLLAANEPVLGERFITHLAETQDRTGMGQLGTMLRDMNRPHIQVMLGKRAAQFGIELAEPYYALHPIILKGSYPVDKALVHAIARRESEFDPGVQSGVGARGFMQLMPGTAKDVSGWLGMEYSRTRLMTDPAYNAVLGSEYLANLAERFDGNVVMMSAGYNAGPGRPLQWMERFGDPRRGQVDVVDFIEFIPFDETRNYVMRVAESLPVYRARLGRDPHPIPFSKELAGATLKRLR</sequence>
<evidence type="ECO:0000259" key="5">
    <source>
        <dbReference type="Pfam" id="PF01464"/>
    </source>
</evidence>
<comment type="similarity">
    <text evidence="1">Belongs to the transglycosylase Slt family.</text>
</comment>
<feature type="compositionally biased region" description="Low complexity" evidence="4">
    <location>
        <begin position="38"/>
        <end position="50"/>
    </location>
</feature>
<dbReference type="Proteomes" id="UP001210720">
    <property type="component" value="Unassembled WGS sequence"/>
</dbReference>